<evidence type="ECO:0008006" key="3">
    <source>
        <dbReference type="Google" id="ProtNLM"/>
    </source>
</evidence>
<evidence type="ECO:0000313" key="1">
    <source>
        <dbReference type="EMBL" id="KRG28687.1"/>
    </source>
</evidence>
<comment type="caution">
    <text evidence="1">The sequence shown here is derived from an EMBL/GenBank/DDBJ whole genome shotgun (WGS) entry which is preliminary data.</text>
</comment>
<sequence>MKKILVVAESIDLEDSSGTKGRVALIKNLHKSGFEVIVYHYTRKEIQLDGIPCHSIKENRKTILFFLSRTERYLRYWFNLKLYKLIEQVLGFSFTLFNDRNSILAALNKIKGFEPDLVLSLSKGTSFRPHHALLKIPKWHSKWMAYIHDPYPFASYPRPYDYVEPGHQKKREFFLNVSEKACFAAYPSELLARWMESYFPPLKGKSVIIPHQIDEEEIDSPELPEYFKKNTFTIVHAGALMNARNPMGLIKAFRKFLKEVPEAAEHSQLLFIGKKSKYTPEFEELKKEIPQFYSSDDYLPFTQVQAIQKNAAVNVILEAKGPISPFLPGKFPHCIQTGKPILLLGPYYSESRRLLGADYPWWSEIDNEEKITQQIGEIYFKWLNNQMFMGCDYSFLREYLSASSLNQLNELIN</sequence>
<dbReference type="Gene3D" id="3.40.50.2000">
    <property type="entry name" value="Glycogen Phosphorylase B"/>
    <property type="match status" value="2"/>
</dbReference>
<name>A0A0Q9Z6T8_9FLAO</name>
<keyword evidence="2" id="KW-1185">Reference proteome</keyword>
<reference evidence="1" key="1">
    <citation type="submission" date="2015-10" db="EMBL/GenBank/DDBJ databases">
        <title>Draft genome sequence of Salegentibacter mishustinae KCTC 12263.</title>
        <authorList>
            <person name="Lin W."/>
            <person name="Zheng Q."/>
        </authorList>
    </citation>
    <scope>NUCLEOTIDE SEQUENCE [LARGE SCALE GENOMIC DNA]</scope>
    <source>
        <strain evidence="1">KCTC 12263</strain>
    </source>
</reference>
<dbReference type="Proteomes" id="UP000051643">
    <property type="component" value="Unassembled WGS sequence"/>
</dbReference>
<protein>
    <recommendedName>
        <fullName evidence="3">UDP-glycosyltransferase</fullName>
    </recommendedName>
</protein>
<gene>
    <name evidence="1" type="ORF">APR42_06505</name>
</gene>
<dbReference type="SUPFAM" id="SSF53756">
    <property type="entry name" value="UDP-Glycosyltransferase/glycogen phosphorylase"/>
    <property type="match status" value="1"/>
</dbReference>
<accession>A0A0Q9Z6T8</accession>
<dbReference type="EMBL" id="LKTP01000023">
    <property type="protein sequence ID" value="KRG28687.1"/>
    <property type="molecule type" value="Genomic_DNA"/>
</dbReference>
<organism evidence="1 2">
    <name type="scientific">Salegentibacter mishustinae</name>
    <dbReference type="NCBI Taxonomy" id="270918"/>
    <lineage>
        <taxon>Bacteria</taxon>
        <taxon>Pseudomonadati</taxon>
        <taxon>Bacteroidota</taxon>
        <taxon>Flavobacteriia</taxon>
        <taxon>Flavobacteriales</taxon>
        <taxon>Flavobacteriaceae</taxon>
        <taxon>Salegentibacter</taxon>
    </lineage>
</organism>
<dbReference type="STRING" id="270918.APR42_06505"/>
<evidence type="ECO:0000313" key="2">
    <source>
        <dbReference type="Proteomes" id="UP000051643"/>
    </source>
</evidence>
<dbReference type="AlphaFoldDB" id="A0A0Q9Z6T8"/>
<proteinExistence type="predicted"/>